<keyword evidence="3" id="KW-1185">Reference proteome</keyword>
<dbReference type="RefSeq" id="WP_045458278.1">
    <property type="nucleotide sequence ID" value="NZ_BBLT01000001.1"/>
</dbReference>
<dbReference type="STRING" id="153721.MYP_654"/>
<protein>
    <submittedName>
        <fullName evidence="2">Uncharacterized protein</fullName>
    </submittedName>
</protein>
<name>A0A098LAG8_9BACT</name>
<gene>
    <name evidence="2" type="ORF">MYP_654</name>
</gene>
<organism evidence="2 3">
    <name type="scientific">Sporocytophaga myxococcoides</name>
    <dbReference type="NCBI Taxonomy" id="153721"/>
    <lineage>
        <taxon>Bacteria</taxon>
        <taxon>Pseudomonadati</taxon>
        <taxon>Bacteroidota</taxon>
        <taxon>Cytophagia</taxon>
        <taxon>Cytophagales</taxon>
        <taxon>Cytophagaceae</taxon>
        <taxon>Sporocytophaga</taxon>
    </lineage>
</organism>
<feature type="transmembrane region" description="Helical" evidence="1">
    <location>
        <begin position="58"/>
        <end position="78"/>
    </location>
</feature>
<keyword evidence="1" id="KW-0472">Membrane</keyword>
<comment type="caution">
    <text evidence="2">The sequence shown here is derived from an EMBL/GenBank/DDBJ whole genome shotgun (WGS) entry which is preliminary data.</text>
</comment>
<proteinExistence type="predicted"/>
<keyword evidence="1" id="KW-1133">Transmembrane helix</keyword>
<evidence type="ECO:0000313" key="3">
    <source>
        <dbReference type="Proteomes" id="UP000030185"/>
    </source>
</evidence>
<dbReference type="EMBL" id="BBLT01000001">
    <property type="protein sequence ID" value="GAL83427.1"/>
    <property type="molecule type" value="Genomic_DNA"/>
</dbReference>
<dbReference type="Proteomes" id="UP000030185">
    <property type="component" value="Unassembled WGS sequence"/>
</dbReference>
<evidence type="ECO:0000256" key="1">
    <source>
        <dbReference type="SAM" id="Phobius"/>
    </source>
</evidence>
<accession>A0A098LAG8</accession>
<reference evidence="2 3" key="1">
    <citation type="submission" date="2014-09" db="EMBL/GenBank/DDBJ databases">
        <title>Sporocytophaga myxococcoides PG-01 genome sequencing.</title>
        <authorList>
            <person name="Liu L."/>
            <person name="Gao P.J."/>
            <person name="Chen G.J."/>
            <person name="Wang L.S."/>
        </authorList>
    </citation>
    <scope>NUCLEOTIDE SEQUENCE [LARGE SCALE GENOMIC DNA]</scope>
    <source>
        <strain evidence="2 3">PG-01</strain>
    </source>
</reference>
<evidence type="ECO:0000313" key="2">
    <source>
        <dbReference type="EMBL" id="GAL83427.1"/>
    </source>
</evidence>
<sequence>MAFVEFAQSMGWCFGSKTCKENRALNAADKASSADLKEQLANVISNQASSGAGTNTSLMVGLVIGFVLVMGIILFLIFRKKG</sequence>
<keyword evidence="1" id="KW-0812">Transmembrane</keyword>
<dbReference type="AlphaFoldDB" id="A0A098LAG8"/>